<dbReference type="PROSITE" id="PS51340">
    <property type="entry name" value="MOSC"/>
    <property type="match status" value="1"/>
</dbReference>
<dbReference type="InterPro" id="IPR005303">
    <property type="entry name" value="MOCOS_middle"/>
</dbReference>
<keyword evidence="2" id="KW-0472">Membrane</keyword>
<feature type="transmembrane region" description="Helical" evidence="2">
    <location>
        <begin position="6"/>
        <end position="25"/>
    </location>
</feature>
<dbReference type="PANTHER" id="PTHR14237:SF19">
    <property type="entry name" value="MITOCHONDRIAL AMIDOXIME REDUCING COMPONENT 1"/>
    <property type="match status" value="1"/>
</dbReference>
<accession>A0A7D9LFB2</accession>
<keyword evidence="2" id="KW-1133">Transmembrane helix</keyword>
<evidence type="ECO:0000313" key="4">
    <source>
        <dbReference type="Proteomes" id="UP001152795"/>
    </source>
</evidence>
<sequence length="376" mass="41988">MRPKITALSVLSSAVAAGIGLWLAYKYFYRKKLGKRGAVKSLYIYPVKSCAGIKLEQAEITKIGVLLDRSWALLNSKGSVQTMRQLPKMALIQPSCEETKYLCLDAPGMPTLKLDMDVDESEVEKKMLDHCGMHGEGLDCGDEAGKWFDEYLGKPGHRLFNGCSECLKRRELKDHAVWGNSVQPDDKMVYQDSSPIMMVSEASLEAVNKELENPVDIRTFRPSIFIEGCFEFEEDSWQSVQIGNVLLRKLRQNTRCVLTTVDMDAGVKRNDGEPLETLKRICVSKGDDARYGQRPLFGNHFVADIPGQIHQNLSSLAPEQSHRIKPGNQTTGRRIRVSKSGDAKHGQRPLFENHFVADIPGKIHVGDNITVVTVLA</sequence>
<dbReference type="Proteomes" id="UP001152795">
    <property type="component" value="Unassembled WGS sequence"/>
</dbReference>
<evidence type="ECO:0000256" key="2">
    <source>
        <dbReference type="SAM" id="Phobius"/>
    </source>
</evidence>
<dbReference type="SUPFAM" id="SSF141673">
    <property type="entry name" value="MOSC N-terminal domain-like"/>
    <property type="match status" value="1"/>
</dbReference>
<evidence type="ECO:0000313" key="3">
    <source>
        <dbReference type="EMBL" id="CAB4032880.1"/>
    </source>
</evidence>
<evidence type="ECO:0000256" key="1">
    <source>
        <dbReference type="SAM" id="MobiDB-lite"/>
    </source>
</evidence>
<feature type="region of interest" description="Disordered" evidence="1">
    <location>
        <begin position="321"/>
        <end position="346"/>
    </location>
</feature>
<name>A0A7D9LFB2_PARCT</name>
<dbReference type="GO" id="GO:0030170">
    <property type="term" value="F:pyridoxal phosphate binding"/>
    <property type="evidence" value="ECO:0007669"/>
    <property type="project" value="InterPro"/>
</dbReference>
<proteinExistence type="predicted"/>
<dbReference type="PANTHER" id="PTHR14237">
    <property type="entry name" value="MOLYBDOPTERIN COFACTOR SULFURASE MOSC"/>
    <property type="match status" value="1"/>
</dbReference>
<dbReference type="OrthoDB" id="17255at2759"/>
<comment type="caution">
    <text evidence="3">The sequence shown here is derived from an EMBL/GenBank/DDBJ whole genome shotgun (WGS) entry which is preliminary data.</text>
</comment>
<dbReference type="GO" id="GO:0030151">
    <property type="term" value="F:molybdenum ion binding"/>
    <property type="evidence" value="ECO:0007669"/>
    <property type="project" value="InterPro"/>
</dbReference>
<keyword evidence="2" id="KW-0812">Transmembrane</keyword>
<dbReference type="SUPFAM" id="SSF50800">
    <property type="entry name" value="PK beta-barrel domain-like"/>
    <property type="match status" value="1"/>
</dbReference>
<dbReference type="EMBL" id="CACRXK020018776">
    <property type="protein sequence ID" value="CAB4032880.1"/>
    <property type="molecule type" value="Genomic_DNA"/>
</dbReference>
<dbReference type="InterPro" id="IPR011037">
    <property type="entry name" value="Pyrv_Knase-like_insert_dom_sf"/>
</dbReference>
<dbReference type="GO" id="GO:0003824">
    <property type="term" value="F:catalytic activity"/>
    <property type="evidence" value="ECO:0007669"/>
    <property type="project" value="InterPro"/>
</dbReference>
<organism evidence="3 4">
    <name type="scientific">Paramuricea clavata</name>
    <name type="common">Red gorgonian</name>
    <name type="synonym">Violescent sea-whip</name>
    <dbReference type="NCBI Taxonomy" id="317549"/>
    <lineage>
        <taxon>Eukaryota</taxon>
        <taxon>Metazoa</taxon>
        <taxon>Cnidaria</taxon>
        <taxon>Anthozoa</taxon>
        <taxon>Octocorallia</taxon>
        <taxon>Malacalcyonacea</taxon>
        <taxon>Plexauridae</taxon>
        <taxon>Paramuricea</taxon>
    </lineage>
</organism>
<reference evidence="3" key="1">
    <citation type="submission" date="2020-04" db="EMBL/GenBank/DDBJ databases">
        <authorList>
            <person name="Alioto T."/>
            <person name="Alioto T."/>
            <person name="Gomez Garrido J."/>
        </authorList>
    </citation>
    <scope>NUCLEOTIDE SEQUENCE</scope>
    <source>
        <strain evidence="3">A484AB</strain>
    </source>
</reference>
<dbReference type="AlphaFoldDB" id="A0A7D9LFB2"/>
<dbReference type="InterPro" id="IPR005302">
    <property type="entry name" value="MoCF_Sase_C"/>
</dbReference>
<gene>
    <name evidence="3" type="ORF">PACLA_8A060695</name>
</gene>
<protein>
    <submittedName>
        <fullName evidence="3">Mitochondrial amidoxime reducing component 2-like</fullName>
    </submittedName>
</protein>
<dbReference type="Pfam" id="PF03473">
    <property type="entry name" value="MOSC"/>
    <property type="match status" value="1"/>
</dbReference>
<keyword evidence="4" id="KW-1185">Reference proteome</keyword>
<dbReference type="Pfam" id="PF03476">
    <property type="entry name" value="MOSC_N"/>
    <property type="match status" value="1"/>
</dbReference>